<keyword evidence="2" id="KW-0695">RNA-directed DNA polymerase</keyword>
<dbReference type="EMBL" id="BQNB010016469">
    <property type="protein sequence ID" value="GJT52153.1"/>
    <property type="molecule type" value="Genomic_DNA"/>
</dbReference>
<evidence type="ECO:0000313" key="2">
    <source>
        <dbReference type="EMBL" id="GJT52153.1"/>
    </source>
</evidence>
<gene>
    <name evidence="2" type="ORF">Tco_0978310</name>
</gene>
<keyword evidence="2" id="KW-0548">Nucleotidyltransferase</keyword>
<reference evidence="2" key="2">
    <citation type="submission" date="2022-01" db="EMBL/GenBank/DDBJ databases">
        <authorList>
            <person name="Yamashiro T."/>
            <person name="Shiraishi A."/>
            <person name="Satake H."/>
            <person name="Nakayama K."/>
        </authorList>
    </citation>
    <scope>NUCLEOTIDE SEQUENCE</scope>
</reference>
<protein>
    <submittedName>
        <fullName evidence="2">Reverse transcriptase domain-containing protein</fullName>
    </submittedName>
</protein>
<reference evidence="2" key="1">
    <citation type="journal article" date="2022" name="Int. J. Mol. Sci.">
        <title>Draft Genome of Tanacetum Coccineum: Genomic Comparison of Closely Related Tanacetum-Family Plants.</title>
        <authorList>
            <person name="Yamashiro T."/>
            <person name="Shiraishi A."/>
            <person name="Nakayama K."/>
            <person name="Satake H."/>
        </authorList>
    </citation>
    <scope>NUCLEOTIDE SEQUENCE</scope>
</reference>
<name>A0ABQ5EMJ4_9ASTR</name>
<dbReference type="Pfam" id="PF15249">
    <property type="entry name" value="GLTSCR1"/>
    <property type="match status" value="1"/>
</dbReference>
<dbReference type="Proteomes" id="UP001151760">
    <property type="component" value="Unassembled WGS sequence"/>
</dbReference>
<comment type="caution">
    <text evidence="2">The sequence shown here is derived from an EMBL/GenBank/DDBJ whole genome shotgun (WGS) entry which is preliminary data.</text>
</comment>
<accession>A0ABQ5EMJ4</accession>
<dbReference type="GO" id="GO:0003964">
    <property type="term" value="F:RNA-directed DNA polymerase activity"/>
    <property type="evidence" value="ECO:0007669"/>
    <property type="project" value="UniProtKB-KW"/>
</dbReference>
<sequence length="121" mass="13823">MACDDAWRVCHPDFKQPFSSLEDACQRLSRVAQADHQESPQDQRLVRPVTSNGIHVDPSKIEAVKNWKVPKTPSGIRSFLGLAAIKESSCKRRSKLAFENADFEFESRVDTFRDKEIYLVI</sequence>
<feature type="domain" description="GLTSCR protein conserved" evidence="1">
    <location>
        <begin position="5"/>
        <end position="30"/>
    </location>
</feature>
<evidence type="ECO:0000259" key="1">
    <source>
        <dbReference type="Pfam" id="PF15249"/>
    </source>
</evidence>
<dbReference type="SUPFAM" id="SSF56672">
    <property type="entry name" value="DNA/RNA polymerases"/>
    <property type="match status" value="1"/>
</dbReference>
<keyword evidence="3" id="KW-1185">Reference proteome</keyword>
<keyword evidence="2" id="KW-0808">Transferase</keyword>
<dbReference type="InterPro" id="IPR015671">
    <property type="entry name" value="GSCR1_dom"/>
</dbReference>
<organism evidence="2 3">
    <name type="scientific">Tanacetum coccineum</name>
    <dbReference type="NCBI Taxonomy" id="301880"/>
    <lineage>
        <taxon>Eukaryota</taxon>
        <taxon>Viridiplantae</taxon>
        <taxon>Streptophyta</taxon>
        <taxon>Embryophyta</taxon>
        <taxon>Tracheophyta</taxon>
        <taxon>Spermatophyta</taxon>
        <taxon>Magnoliopsida</taxon>
        <taxon>eudicotyledons</taxon>
        <taxon>Gunneridae</taxon>
        <taxon>Pentapetalae</taxon>
        <taxon>asterids</taxon>
        <taxon>campanulids</taxon>
        <taxon>Asterales</taxon>
        <taxon>Asteraceae</taxon>
        <taxon>Asteroideae</taxon>
        <taxon>Anthemideae</taxon>
        <taxon>Anthemidinae</taxon>
        <taxon>Tanacetum</taxon>
    </lineage>
</organism>
<proteinExistence type="predicted"/>
<evidence type="ECO:0000313" key="3">
    <source>
        <dbReference type="Proteomes" id="UP001151760"/>
    </source>
</evidence>
<dbReference type="InterPro" id="IPR043502">
    <property type="entry name" value="DNA/RNA_pol_sf"/>
</dbReference>